<dbReference type="GO" id="GO:0016020">
    <property type="term" value="C:membrane"/>
    <property type="evidence" value="ECO:0007669"/>
    <property type="project" value="UniProtKB-SubCell"/>
</dbReference>
<organism evidence="7">
    <name type="scientific">freshwater metagenome</name>
    <dbReference type="NCBI Taxonomy" id="449393"/>
    <lineage>
        <taxon>unclassified sequences</taxon>
        <taxon>metagenomes</taxon>
        <taxon>ecological metagenomes</taxon>
    </lineage>
</organism>
<feature type="transmembrane region" description="Helical" evidence="5">
    <location>
        <begin position="148"/>
        <end position="166"/>
    </location>
</feature>
<keyword evidence="2 5" id="KW-0812">Transmembrane</keyword>
<feature type="domain" description="EamA" evidence="6">
    <location>
        <begin position="7"/>
        <end position="137"/>
    </location>
</feature>
<reference evidence="7" key="1">
    <citation type="submission" date="2020-05" db="EMBL/GenBank/DDBJ databases">
        <authorList>
            <person name="Chiriac C."/>
            <person name="Salcher M."/>
            <person name="Ghai R."/>
            <person name="Kavagutti S V."/>
        </authorList>
    </citation>
    <scope>NUCLEOTIDE SEQUENCE</scope>
</reference>
<name>A0A6J6B044_9ZZZZ</name>
<feature type="transmembrane region" description="Helical" evidence="5">
    <location>
        <begin position="34"/>
        <end position="52"/>
    </location>
</feature>
<feature type="transmembrane region" description="Helical" evidence="5">
    <location>
        <begin position="265"/>
        <end position="282"/>
    </location>
</feature>
<gene>
    <name evidence="7" type="ORF">UFOPK1425_00093</name>
</gene>
<dbReference type="EMBL" id="CAEZSJ010000009">
    <property type="protein sequence ID" value="CAB4532382.1"/>
    <property type="molecule type" value="Genomic_DNA"/>
</dbReference>
<protein>
    <submittedName>
        <fullName evidence="7">Unannotated protein</fullName>
    </submittedName>
</protein>
<evidence type="ECO:0000256" key="4">
    <source>
        <dbReference type="ARBA" id="ARBA00023136"/>
    </source>
</evidence>
<proteinExistence type="predicted"/>
<feature type="transmembrane region" description="Helical" evidence="5">
    <location>
        <begin position="91"/>
        <end position="111"/>
    </location>
</feature>
<dbReference type="Pfam" id="PF00892">
    <property type="entry name" value="EamA"/>
    <property type="match status" value="2"/>
</dbReference>
<feature type="transmembrane region" description="Helical" evidence="5">
    <location>
        <begin position="241"/>
        <end position="259"/>
    </location>
</feature>
<feature type="domain" description="EamA" evidence="6">
    <location>
        <begin position="150"/>
        <end position="281"/>
    </location>
</feature>
<sequence>MSRRNWFLFFFVGLIWGIPYLLIKVAVAEVSPPVIVFSRVAIGSMILIPIAMKRGSLMPAIKAWRYVIPYAIGEMVGPWILITAAEQKMSSGLAGLLIATVPIWSTILASLNGDKTVWHHKRLLGLLIGFIGIVLVIGIESFSGRQSLVAIFMILVSAMGYAWAVTMVSKKIPHIEPISINGLAMLFTAIVYLPLAILTAPDFLPSTKVLGTILALGLFPTALAFILFFQLIKDIGAARGSLVTYLNTAFAVVLGVIILNEPFTLGIALGLPLVLIGSYFAGRKTITSAR</sequence>
<feature type="transmembrane region" description="Helical" evidence="5">
    <location>
        <begin position="64"/>
        <end position="85"/>
    </location>
</feature>
<evidence type="ECO:0000259" key="6">
    <source>
        <dbReference type="Pfam" id="PF00892"/>
    </source>
</evidence>
<keyword evidence="4 5" id="KW-0472">Membrane</keyword>
<dbReference type="InterPro" id="IPR000620">
    <property type="entry name" value="EamA_dom"/>
</dbReference>
<evidence type="ECO:0000313" key="7">
    <source>
        <dbReference type="EMBL" id="CAB4532382.1"/>
    </source>
</evidence>
<keyword evidence="3 5" id="KW-1133">Transmembrane helix</keyword>
<dbReference type="InterPro" id="IPR050638">
    <property type="entry name" value="AA-Vitamin_Transporters"/>
</dbReference>
<feature type="transmembrane region" description="Helical" evidence="5">
    <location>
        <begin position="209"/>
        <end position="229"/>
    </location>
</feature>
<dbReference type="AlphaFoldDB" id="A0A6J6B044"/>
<dbReference type="PANTHER" id="PTHR32322">
    <property type="entry name" value="INNER MEMBRANE TRANSPORTER"/>
    <property type="match status" value="1"/>
</dbReference>
<feature type="transmembrane region" description="Helical" evidence="5">
    <location>
        <begin position="123"/>
        <end position="142"/>
    </location>
</feature>
<dbReference type="SUPFAM" id="SSF103481">
    <property type="entry name" value="Multidrug resistance efflux transporter EmrE"/>
    <property type="match status" value="2"/>
</dbReference>
<evidence type="ECO:0000256" key="1">
    <source>
        <dbReference type="ARBA" id="ARBA00004141"/>
    </source>
</evidence>
<feature type="transmembrane region" description="Helical" evidence="5">
    <location>
        <begin position="178"/>
        <end position="197"/>
    </location>
</feature>
<comment type="subcellular location">
    <subcellularLocation>
        <location evidence="1">Membrane</location>
        <topology evidence="1">Multi-pass membrane protein</topology>
    </subcellularLocation>
</comment>
<dbReference type="InterPro" id="IPR037185">
    <property type="entry name" value="EmrE-like"/>
</dbReference>
<dbReference type="PANTHER" id="PTHR32322:SF2">
    <property type="entry name" value="EAMA DOMAIN-CONTAINING PROTEIN"/>
    <property type="match status" value="1"/>
</dbReference>
<evidence type="ECO:0000256" key="2">
    <source>
        <dbReference type="ARBA" id="ARBA00022692"/>
    </source>
</evidence>
<accession>A0A6J6B044</accession>
<feature type="transmembrane region" description="Helical" evidence="5">
    <location>
        <begin position="7"/>
        <end position="28"/>
    </location>
</feature>
<evidence type="ECO:0000256" key="3">
    <source>
        <dbReference type="ARBA" id="ARBA00022989"/>
    </source>
</evidence>
<evidence type="ECO:0000256" key="5">
    <source>
        <dbReference type="SAM" id="Phobius"/>
    </source>
</evidence>